<sequence length="147" mass="16284">MSNIYFLLFVLMCSSLGTGELSDAHPRPVLSVQAVEEEVRVMPGGTAIFRCVVQNLGTRKMVWAYNSGESSDGRFEYFISVMDVLFTSDTRFRVELNRGPDDLMYTTLILRDAKMSDSGVYVCFASSHNSANSEARVHLHVTGGDGE</sequence>
<dbReference type="InterPro" id="IPR003598">
    <property type="entry name" value="Ig_sub2"/>
</dbReference>
<dbReference type="SMART" id="SM00409">
    <property type="entry name" value="IG"/>
    <property type="match status" value="1"/>
</dbReference>
<feature type="domain" description="Ig-like" evidence="2">
    <location>
        <begin position="28"/>
        <end position="138"/>
    </location>
</feature>
<name>A0ABM1A1D7_APLCA</name>
<gene>
    <name evidence="4" type="primary">LOC101852547</name>
</gene>
<reference evidence="4" key="1">
    <citation type="submission" date="2025-08" db="UniProtKB">
        <authorList>
            <consortium name="RefSeq"/>
        </authorList>
    </citation>
    <scope>IDENTIFICATION</scope>
</reference>
<dbReference type="InterPro" id="IPR013783">
    <property type="entry name" value="Ig-like_fold"/>
</dbReference>
<dbReference type="Gene3D" id="2.60.40.10">
    <property type="entry name" value="Immunoglobulins"/>
    <property type="match status" value="1"/>
</dbReference>
<organism evidence="3 4">
    <name type="scientific">Aplysia californica</name>
    <name type="common">California sea hare</name>
    <dbReference type="NCBI Taxonomy" id="6500"/>
    <lineage>
        <taxon>Eukaryota</taxon>
        <taxon>Metazoa</taxon>
        <taxon>Spiralia</taxon>
        <taxon>Lophotrochozoa</taxon>
        <taxon>Mollusca</taxon>
        <taxon>Gastropoda</taxon>
        <taxon>Heterobranchia</taxon>
        <taxon>Euthyneura</taxon>
        <taxon>Tectipleura</taxon>
        <taxon>Aplysiida</taxon>
        <taxon>Aplysioidea</taxon>
        <taxon>Aplysiidae</taxon>
        <taxon>Aplysia</taxon>
    </lineage>
</organism>
<keyword evidence="1" id="KW-0732">Signal</keyword>
<feature type="signal peptide" evidence="1">
    <location>
        <begin position="1"/>
        <end position="19"/>
    </location>
</feature>
<dbReference type="InterPro" id="IPR003599">
    <property type="entry name" value="Ig_sub"/>
</dbReference>
<dbReference type="PROSITE" id="PS50835">
    <property type="entry name" value="IG_LIKE"/>
    <property type="match status" value="1"/>
</dbReference>
<dbReference type="InterPro" id="IPR037448">
    <property type="entry name" value="Zig-8"/>
</dbReference>
<dbReference type="Proteomes" id="UP000694888">
    <property type="component" value="Unplaced"/>
</dbReference>
<evidence type="ECO:0000256" key="1">
    <source>
        <dbReference type="SAM" id="SignalP"/>
    </source>
</evidence>
<dbReference type="SUPFAM" id="SSF48726">
    <property type="entry name" value="Immunoglobulin"/>
    <property type="match status" value="1"/>
</dbReference>
<evidence type="ECO:0000313" key="3">
    <source>
        <dbReference type="Proteomes" id="UP000694888"/>
    </source>
</evidence>
<dbReference type="InterPro" id="IPR036179">
    <property type="entry name" value="Ig-like_dom_sf"/>
</dbReference>
<accession>A0ABM1A1D7</accession>
<evidence type="ECO:0000313" key="4">
    <source>
        <dbReference type="RefSeq" id="XP_012938858.1"/>
    </source>
</evidence>
<dbReference type="GeneID" id="101852547"/>
<dbReference type="PANTHER" id="PTHR23279">
    <property type="entry name" value="DEFECTIVE PROBOSCIS EXTENSION RESPONSE DPR -RELATED"/>
    <property type="match status" value="1"/>
</dbReference>
<dbReference type="InterPro" id="IPR013106">
    <property type="entry name" value="Ig_V-set"/>
</dbReference>
<dbReference type="PANTHER" id="PTHR23279:SF36">
    <property type="entry name" value="DEFECTIVE PROBOSCIS EXTENSION RESPONSE 9, ISOFORM A"/>
    <property type="match status" value="1"/>
</dbReference>
<protein>
    <submittedName>
        <fullName evidence="4">Uncharacterized protein LOC101852547</fullName>
    </submittedName>
</protein>
<feature type="chain" id="PRO_5045432283" evidence="1">
    <location>
        <begin position="20"/>
        <end position="147"/>
    </location>
</feature>
<proteinExistence type="predicted"/>
<dbReference type="SMART" id="SM00408">
    <property type="entry name" value="IGc2"/>
    <property type="match status" value="1"/>
</dbReference>
<dbReference type="InterPro" id="IPR007110">
    <property type="entry name" value="Ig-like_dom"/>
</dbReference>
<dbReference type="Pfam" id="PF07686">
    <property type="entry name" value="V-set"/>
    <property type="match status" value="1"/>
</dbReference>
<evidence type="ECO:0000259" key="2">
    <source>
        <dbReference type="PROSITE" id="PS50835"/>
    </source>
</evidence>
<dbReference type="RefSeq" id="XP_012938858.1">
    <property type="nucleotide sequence ID" value="XM_013083404.2"/>
</dbReference>
<keyword evidence="3" id="KW-1185">Reference proteome</keyword>